<dbReference type="InterPro" id="IPR010998">
    <property type="entry name" value="Integrase_recombinase_N"/>
</dbReference>
<dbReference type="AlphaFoldDB" id="A0A9D0ZRF3"/>
<comment type="caution">
    <text evidence="3">The sequence shown here is derived from an EMBL/GenBank/DDBJ whole genome shotgun (WGS) entry which is preliminary data.</text>
</comment>
<feature type="domain" description="Integrase SAM-like N-terminal" evidence="2">
    <location>
        <begin position="73"/>
        <end position="120"/>
    </location>
</feature>
<dbReference type="GO" id="GO:0003677">
    <property type="term" value="F:DNA binding"/>
    <property type="evidence" value="ECO:0007669"/>
    <property type="project" value="UniProtKB-KW"/>
</dbReference>
<sequence>MKNRKRKGMNDMRVNVTKREKVYQYKFEIAKINGKRKFINKSGFRTKNEAYIAGMKAYEEYINGGVNKKTNMTYADYLDYWMSEYFEINFKYSTAKRYKETFKTIKAELGKYMLYSITPCLLNQALLKLSQKVKTNDSLRIYQKVIKSSFRDATNYFGFLKHNPAVELSIPRVLSYGLKKTE</sequence>
<dbReference type="Proteomes" id="UP000886786">
    <property type="component" value="Unassembled WGS sequence"/>
</dbReference>
<organism evidence="3 4">
    <name type="scientific">Candidatus Coprosoma intestinipullorum</name>
    <dbReference type="NCBI Taxonomy" id="2840752"/>
    <lineage>
        <taxon>Bacteria</taxon>
        <taxon>Bacillati</taxon>
        <taxon>Bacillota</taxon>
        <taxon>Bacillota incertae sedis</taxon>
        <taxon>Candidatus Coprosoma</taxon>
    </lineage>
</organism>
<evidence type="ECO:0000313" key="3">
    <source>
        <dbReference type="EMBL" id="HIQ91274.1"/>
    </source>
</evidence>
<gene>
    <name evidence="3" type="ORF">IAB27_06620</name>
</gene>
<keyword evidence="1" id="KW-0238">DNA-binding</keyword>
<dbReference type="SUPFAM" id="SSF56349">
    <property type="entry name" value="DNA breaking-rejoining enzymes"/>
    <property type="match status" value="1"/>
</dbReference>
<name>A0A9D0ZRF3_9FIRM</name>
<evidence type="ECO:0000259" key="2">
    <source>
        <dbReference type="Pfam" id="PF14659"/>
    </source>
</evidence>
<reference evidence="3" key="2">
    <citation type="journal article" date="2021" name="PeerJ">
        <title>Extensive microbial diversity within the chicken gut microbiome revealed by metagenomics and culture.</title>
        <authorList>
            <person name="Gilroy R."/>
            <person name="Ravi A."/>
            <person name="Getino M."/>
            <person name="Pursley I."/>
            <person name="Horton D.L."/>
            <person name="Alikhan N.F."/>
            <person name="Baker D."/>
            <person name="Gharbi K."/>
            <person name="Hall N."/>
            <person name="Watson M."/>
            <person name="Adriaenssens E.M."/>
            <person name="Foster-Nyarko E."/>
            <person name="Jarju S."/>
            <person name="Secka A."/>
            <person name="Antonio M."/>
            <person name="Oren A."/>
            <person name="Chaudhuri R.R."/>
            <person name="La Ragione R."/>
            <person name="Hildebrand F."/>
            <person name="Pallen M.J."/>
        </authorList>
    </citation>
    <scope>NUCLEOTIDE SEQUENCE</scope>
    <source>
        <strain evidence="3">CHK147-3167</strain>
    </source>
</reference>
<dbReference type="InterPro" id="IPR004107">
    <property type="entry name" value="Integrase_SAM-like_N"/>
</dbReference>
<protein>
    <recommendedName>
        <fullName evidence="2">Integrase SAM-like N-terminal domain-containing protein</fullName>
    </recommendedName>
</protein>
<dbReference type="EMBL" id="DVFV01000111">
    <property type="protein sequence ID" value="HIQ91274.1"/>
    <property type="molecule type" value="Genomic_DNA"/>
</dbReference>
<reference evidence="3" key="1">
    <citation type="submission" date="2020-10" db="EMBL/GenBank/DDBJ databases">
        <authorList>
            <person name="Gilroy R."/>
        </authorList>
    </citation>
    <scope>NUCLEOTIDE SEQUENCE</scope>
    <source>
        <strain evidence="3">CHK147-3167</strain>
    </source>
</reference>
<dbReference type="GO" id="GO:0015074">
    <property type="term" value="P:DNA integration"/>
    <property type="evidence" value="ECO:0007669"/>
    <property type="project" value="InterPro"/>
</dbReference>
<dbReference type="Gene3D" id="1.10.150.130">
    <property type="match status" value="1"/>
</dbReference>
<dbReference type="InterPro" id="IPR011010">
    <property type="entry name" value="DNA_brk_join_enz"/>
</dbReference>
<evidence type="ECO:0000256" key="1">
    <source>
        <dbReference type="ARBA" id="ARBA00023125"/>
    </source>
</evidence>
<accession>A0A9D0ZRF3</accession>
<dbReference type="Pfam" id="PF14659">
    <property type="entry name" value="Phage_int_SAM_3"/>
    <property type="match status" value="1"/>
</dbReference>
<evidence type="ECO:0000313" key="4">
    <source>
        <dbReference type="Proteomes" id="UP000886786"/>
    </source>
</evidence>
<proteinExistence type="predicted"/>